<organism evidence="5 6">
    <name type="scientific">Franzmannia pantelleriensis</name>
    <dbReference type="NCBI Taxonomy" id="48727"/>
    <lineage>
        <taxon>Bacteria</taxon>
        <taxon>Pseudomonadati</taxon>
        <taxon>Pseudomonadota</taxon>
        <taxon>Gammaproteobacteria</taxon>
        <taxon>Oceanospirillales</taxon>
        <taxon>Halomonadaceae</taxon>
        <taxon>Franzmannia</taxon>
    </lineage>
</organism>
<keyword evidence="2 5" id="KW-0238">DNA-binding</keyword>
<evidence type="ECO:0000256" key="1">
    <source>
        <dbReference type="ARBA" id="ARBA00023015"/>
    </source>
</evidence>
<dbReference type="EMBL" id="FNGH01000010">
    <property type="protein sequence ID" value="SDM20142.1"/>
    <property type="molecule type" value="Genomic_DNA"/>
</dbReference>
<gene>
    <name evidence="5" type="ORF">SAMN05192555_110124</name>
</gene>
<dbReference type="Proteomes" id="UP000199107">
    <property type="component" value="Unassembled WGS sequence"/>
</dbReference>
<keyword evidence="6" id="KW-1185">Reference proteome</keyword>
<dbReference type="PROSITE" id="PS01124">
    <property type="entry name" value="HTH_ARAC_FAMILY_2"/>
    <property type="match status" value="1"/>
</dbReference>
<name>A0A1G9R9Z2_9GAMM</name>
<proteinExistence type="predicted"/>
<dbReference type="InterPro" id="IPR053142">
    <property type="entry name" value="PchR_regulatory_protein"/>
</dbReference>
<feature type="domain" description="HTH araC/xylS-type" evidence="4">
    <location>
        <begin position="225"/>
        <end position="322"/>
    </location>
</feature>
<dbReference type="SMART" id="SM00342">
    <property type="entry name" value="HTH_ARAC"/>
    <property type="match status" value="1"/>
</dbReference>
<dbReference type="GO" id="GO:0003700">
    <property type="term" value="F:DNA-binding transcription factor activity"/>
    <property type="evidence" value="ECO:0007669"/>
    <property type="project" value="InterPro"/>
</dbReference>
<dbReference type="InterPro" id="IPR018062">
    <property type="entry name" value="HTH_AraC-typ_CS"/>
</dbReference>
<dbReference type="GO" id="GO:0043565">
    <property type="term" value="F:sequence-specific DNA binding"/>
    <property type="evidence" value="ECO:0007669"/>
    <property type="project" value="InterPro"/>
</dbReference>
<dbReference type="SUPFAM" id="SSF46689">
    <property type="entry name" value="Homeodomain-like"/>
    <property type="match status" value="2"/>
</dbReference>
<dbReference type="STRING" id="48727.SAMN05192555_110124"/>
<evidence type="ECO:0000313" key="5">
    <source>
        <dbReference type="EMBL" id="SDM20142.1"/>
    </source>
</evidence>
<keyword evidence="1" id="KW-0805">Transcription regulation</keyword>
<reference evidence="6" key="1">
    <citation type="submission" date="2016-10" db="EMBL/GenBank/DDBJ databases">
        <authorList>
            <person name="Varghese N."/>
            <person name="Submissions S."/>
        </authorList>
    </citation>
    <scope>NUCLEOTIDE SEQUENCE [LARGE SCALE GENOMIC DNA]</scope>
    <source>
        <strain evidence="6">AAP</strain>
    </source>
</reference>
<dbReference type="InterPro" id="IPR009057">
    <property type="entry name" value="Homeodomain-like_sf"/>
</dbReference>
<protein>
    <submittedName>
        <fullName evidence="5">AraC-type DNA-binding protein</fullName>
    </submittedName>
</protein>
<sequence>MPYSSTENQHAMPPTPCQRYCGDDLSSYGKRFGIAYRFSCRGHLPVVQGRVEEFALRPGMRLTHSDVEVLQHYASTSLQSAALLVLVVLEGDVTLKLGDSELRLTSGQAVSTRLIGSTHALHASQAPGQRLRTLALGLENAAVLPELSPAMETSSRFAWHLAEPLKRALEYALEGHWQAGPHRLMMEGLALQLLAHAQHAGHADAPRRDALAGGSCAPREQARLEDVRQRLLEQPMEDYRLEDLARIAAMSPSSLRSKFRQAYGQSVFDCLREQRLTLAREYLAQGLSVQQTALRCGYRHPSNFTTAFRRHFGVSPRRLARTLA</sequence>
<evidence type="ECO:0000313" key="6">
    <source>
        <dbReference type="Proteomes" id="UP000199107"/>
    </source>
</evidence>
<evidence type="ECO:0000256" key="2">
    <source>
        <dbReference type="ARBA" id="ARBA00023125"/>
    </source>
</evidence>
<evidence type="ECO:0000259" key="4">
    <source>
        <dbReference type="PROSITE" id="PS01124"/>
    </source>
</evidence>
<keyword evidence="3" id="KW-0804">Transcription</keyword>
<dbReference type="PANTHER" id="PTHR47893">
    <property type="entry name" value="REGULATORY PROTEIN PCHR"/>
    <property type="match status" value="1"/>
</dbReference>
<dbReference type="PROSITE" id="PS00041">
    <property type="entry name" value="HTH_ARAC_FAMILY_1"/>
    <property type="match status" value="1"/>
</dbReference>
<dbReference type="Pfam" id="PF12833">
    <property type="entry name" value="HTH_18"/>
    <property type="match status" value="1"/>
</dbReference>
<dbReference type="PANTHER" id="PTHR47893:SF1">
    <property type="entry name" value="REGULATORY PROTEIN PCHR"/>
    <property type="match status" value="1"/>
</dbReference>
<dbReference type="AlphaFoldDB" id="A0A1G9R9Z2"/>
<dbReference type="InterPro" id="IPR018060">
    <property type="entry name" value="HTH_AraC"/>
</dbReference>
<evidence type="ECO:0000256" key="3">
    <source>
        <dbReference type="ARBA" id="ARBA00023163"/>
    </source>
</evidence>
<dbReference type="Gene3D" id="1.10.10.60">
    <property type="entry name" value="Homeodomain-like"/>
    <property type="match status" value="1"/>
</dbReference>
<accession>A0A1G9R9Z2</accession>